<keyword evidence="1" id="KW-0812">Transmembrane</keyword>
<keyword evidence="1" id="KW-0472">Membrane</keyword>
<dbReference type="Proteomes" id="UP001198182">
    <property type="component" value="Unassembled WGS sequence"/>
</dbReference>
<gene>
    <name evidence="2" type="ORF">LKD81_18000</name>
</gene>
<protein>
    <submittedName>
        <fullName evidence="2">Type IV secretory system conjugative DNA transfer family protein</fullName>
    </submittedName>
</protein>
<evidence type="ECO:0000256" key="1">
    <source>
        <dbReference type="SAM" id="Phobius"/>
    </source>
</evidence>
<evidence type="ECO:0000313" key="2">
    <source>
        <dbReference type="EMBL" id="MCC2232844.1"/>
    </source>
</evidence>
<organism evidence="2 3">
    <name type="scientific">Hominifimenecus microfluidus</name>
    <dbReference type="NCBI Taxonomy" id="2885348"/>
    <lineage>
        <taxon>Bacteria</taxon>
        <taxon>Bacillati</taxon>
        <taxon>Bacillota</taxon>
        <taxon>Clostridia</taxon>
        <taxon>Lachnospirales</taxon>
        <taxon>Lachnospiraceae</taxon>
        <taxon>Hominifimenecus</taxon>
    </lineage>
</organism>
<proteinExistence type="predicted"/>
<accession>A0AAE3EDB0</accession>
<keyword evidence="1" id="KW-1133">Transmembrane helix</keyword>
<sequence length="115" mass="12728">MQSIPKTLKEKTKGVNKKQLALKCAPYVIFGYVLNKVSWLYGQQAGDNTLQKVLDTINGMGGAFVNPFPSFMPRDLLVGVGCGIGFRMVVYYKAKNAKKFRQGVEYGSARWGTAK</sequence>
<feature type="non-terminal residue" evidence="2">
    <location>
        <position position="115"/>
    </location>
</feature>
<feature type="transmembrane region" description="Helical" evidence="1">
    <location>
        <begin position="76"/>
        <end position="92"/>
    </location>
</feature>
<comment type="caution">
    <text evidence="2">The sequence shown here is derived from an EMBL/GenBank/DDBJ whole genome shotgun (WGS) entry which is preliminary data.</text>
</comment>
<name>A0AAE3EDB0_9FIRM</name>
<keyword evidence="3" id="KW-1185">Reference proteome</keyword>
<dbReference type="EMBL" id="JAJEQR010000111">
    <property type="protein sequence ID" value="MCC2232844.1"/>
    <property type="molecule type" value="Genomic_DNA"/>
</dbReference>
<dbReference type="AlphaFoldDB" id="A0AAE3EDB0"/>
<feature type="transmembrane region" description="Helical" evidence="1">
    <location>
        <begin position="20"/>
        <end position="41"/>
    </location>
</feature>
<reference evidence="2" key="1">
    <citation type="submission" date="2021-10" db="EMBL/GenBank/DDBJ databases">
        <title>Anaerobic single-cell dispensing facilitates the cultivation of human gut bacteria.</title>
        <authorList>
            <person name="Afrizal A."/>
        </authorList>
    </citation>
    <scope>NUCLEOTIDE SEQUENCE</scope>
    <source>
        <strain evidence="2">CLA-AA-H215</strain>
    </source>
</reference>
<evidence type="ECO:0000313" key="3">
    <source>
        <dbReference type="Proteomes" id="UP001198182"/>
    </source>
</evidence>